<dbReference type="GO" id="GO:0005886">
    <property type="term" value="C:plasma membrane"/>
    <property type="evidence" value="ECO:0007669"/>
    <property type="project" value="TreeGrafter"/>
</dbReference>
<evidence type="ECO:0000313" key="1">
    <source>
        <dbReference type="EMBL" id="SFQ01496.1"/>
    </source>
</evidence>
<dbReference type="PANTHER" id="PTHR30441">
    <property type="entry name" value="DUF748 DOMAIN-CONTAINING PROTEIN"/>
    <property type="match status" value="1"/>
</dbReference>
<gene>
    <name evidence="1" type="ORF">SAMN04515674_108161</name>
</gene>
<evidence type="ECO:0000313" key="2">
    <source>
        <dbReference type="Proteomes" id="UP000199306"/>
    </source>
</evidence>
<name>A0A1I5V3F6_9BACT</name>
<dbReference type="STRING" id="1079859.SAMN04515674_108161"/>
<proteinExistence type="predicted"/>
<dbReference type="InterPro" id="IPR052894">
    <property type="entry name" value="AsmA-related"/>
</dbReference>
<protein>
    <submittedName>
        <fullName evidence="1">AsmA-like C-terminal region</fullName>
    </submittedName>
</protein>
<dbReference type="PANTHER" id="PTHR30441:SF8">
    <property type="entry name" value="DUF748 DOMAIN-CONTAINING PROTEIN"/>
    <property type="match status" value="1"/>
</dbReference>
<dbReference type="AlphaFoldDB" id="A0A1I5V3F6"/>
<dbReference type="EMBL" id="FOXH01000008">
    <property type="protein sequence ID" value="SFQ01496.1"/>
    <property type="molecule type" value="Genomic_DNA"/>
</dbReference>
<dbReference type="RefSeq" id="WP_092018000.1">
    <property type="nucleotide sequence ID" value="NZ_FOXH01000008.1"/>
</dbReference>
<dbReference type="GO" id="GO:0090313">
    <property type="term" value="P:regulation of protein targeting to membrane"/>
    <property type="evidence" value="ECO:0007669"/>
    <property type="project" value="TreeGrafter"/>
</dbReference>
<organism evidence="1 2">
    <name type="scientific">Pseudarcicella hirudinis</name>
    <dbReference type="NCBI Taxonomy" id="1079859"/>
    <lineage>
        <taxon>Bacteria</taxon>
        <taxon>Pseudomonadati</taxon>
        <taxon>Bacteroidota</taxon>
        <taxon>Cytophagia</taxon>
        <taxon>Cytophagales</taxon>
        <taxon>Flectobacillaceae</taxon>
        <taxon>Pseudarcicella</taxon>
    </lineage>
</organism>
<keyword evidence="2" id="KW-1185">Reference proteome</keyword>
<sequence length="815" mass="92411">MIRKVFKIITICLLGVFLTLAAAGIWVYRNKELVFVKVKEIVNRQINGKLEVRDYNFTPLRNGIGFTFSLFDIKLQDSLFKKHQTNLFEAEQVNITLDTRFIFLRKLIVRSLNVSNARLNIFTGKDGYTNLSVFSGKHEDSAEEKDQQNPDFIESVSLITFENFQIHQIDSSSQKYFGTSFHKLSNTVTRKGTAWQLKMDGHSRFSGMVFNAENGAFLKDQETRLNLSLAFDDKDRKLIVDPSSLEIESGDKIGITGLVDFNPAAEKIKLNFETNKLELTTALKLLPKNLQKSIGDIGINPKVTANVHLNGSLKGGTPNLDIDFLAQSFHYKLPLGFFHNLDTKGSYSNHVDPEKPVSDANSRIIANGISGFFETFPVKGDLVINDLLFPKAFIKGKLRADTSSLNALFDPTRYSVKEGHAEMTFQYKGNLSEMFNMKTNKLNGSFKGNVLFKDIGVNYIPQKIRIGKLNGLIVFDEKLIVIPDLNFLDGQNKLFVNGKVEGLCPYLFKDDEILKAFVNIRIPEWKLNWVEVLLNSNKTKVVDKPKNTKFKLSEVLDKAVSNIRIEASLQSDHLEYFKLSARDVRGKMNLTSKKIELENFSLKACGGAVNISGGIDHLDANGNPELHAEGKLINTDVHSVFGAFNNFGQKAITDKNIRGKLSSEFKFRAKLRRDVSLIQNSMDGKLFIDLNNAEIVSFEPFLKMKKIIFKKRKWEEVRFAPIRNNFVLKGGEIEIKPMQIESNVLTFFLEGIYSFGDKTDLSIQIPLMNLKKRDSTYQFSSYNPEKIGANIFLRAKQENGEVNIKLDLLKKFRKK</sequence>
<reference evidence="1 2" key="1">
    <citation type="submission" date="2016-10" db="EMBL/GenBank/DDBJ databases">
        <authorList>
            <person name="de Groot N.N."/>
        </authorList>
    </citation>
    <scope>NUCLEOTIDE SEQUENCE [LARGE SCALE GENOMIC DNA]</scope>
    <source>
        <strain evidence="2">E92,LMG 26720,CCM 7988</strain>
    </source>
</reference>
<dbReference type="Proteomes" id="UP000199306">
    <property type="component" value="Unassembled WGS sequence"/>
</dbReference>
<dbReference type="OrthoDB" id="1489065at2"/>
<accession>A0A1I5V3F6</accession>